<keyword evidence="1" id="KW-0812">Transmembrane</keyword>
<proteinExistence type="predicted"/>
<dbReference type="AlphaFoldDB" id="A0AAN4ZHK3"/>
<evidence type="ECO:0000313" key="4">
    <source>
        <dbReference type="Proteomes" id="UP001328107"/>
    </source>
</evidence>
<dbReference type="InterPro" id="IPR057191">
    <property type="entry name" value="DUF7869"/>
</dbReference>
<keyword evidence="1" id="KW-1133">Transmembrane helix</keyword>
<comment type="caution">
    <text evidence="3">The sequence shown here is derived from an EMBL/GenBank/DDBJ whole genome shotgun (WGS) entry which is preliminary data.</text>
</comment>
<evidence type="ECO:0000313" key="3">
    <source>
        <dbReference type="EMBL" id="GMR39206.1"/>
    </source>
</evidence>
<feature type="non-terminal residue" evidence="3">
    <location>
        <position position="70"/>
    </location>
</feature>
<keyword evidence="1" id="KW-0472">Membrane</keyword>
<sequence length="70" mass="8515">RRYWQRLWFMGSNSVFNFFISSLQRMTKLPSTLFMQVDGSRCNKNRVFFLFMAYLIERGLFTKVTIMFLP</sequence>
<keyword evidence="4" id="KW-1185">Reference proteome</keyword>
<feature type="domain" description="DUF7869" evidence="2">
    <location>
        <begin position="6"/>
        <end position="69"/>
    </location>
</feature>
<name>A0AAN4ZHK3_9BILA</name>
<protein>
    <recommendedName>
        <fullName evidence="2">DUF7869 domain-containing protein</fullName>
    </recommendedName>
</protein>
<dbReference type="Proteomes" id="UP001328107">
    <property type="component" value="Unassembled WGS sequence"/>
</dbReference>
<evidence type="ECO:0000256" key="1">
    <source>
        <dbReference type="SAM" id="Phobius"/>
    </source>
</evidence>
<reference evidence="4" key="1">
    <citation type="submission" date="2022-10" db="EMBL/GenBank/DDBJ databases">
        <title>Genome assembly of Pristionchus species.</title>
        <authorList>
            <person name="Yoshida K."/>
            <person name="Sommer R.J."/>
        </authorList>
    </citation>
    <scope>NUCLEOTIDE SEQUENCE [LARGE SCALE GENOMIC DNA]</scope>
    <source>
        <strain evidence="4">RS5460</strain>
    </source>
</reference>
<feature type="non-terminal residue" evidence="3">
    <location>
        <position position="1"/>
    </location>
</feature>
<organism evidence="3 4">
    <name type="scientific">Pristionchus mayeri</name>
    <dbReference type="NCBI Taxonomy" id="1317129"/>
    <lineage>
        <taxon>Eukaryota</taxon>
        <taxon>Metazoa</taxon>
        <taxon>Ecdysozoa</taxon>
        <taxon>Nematoda</taxon>
        <taxon>Chromadorea</taxon>
        <taxon>Rhabditida</taxon>
        <taxon>Rhabditina</taxon>
        <taxon>Diplogasteromorpha</taxon>
        <taxon>Diplogasteroidea</taxon>
        <taxon>Neodiplogasteridae</taxon>
        <taxon>Pristionchus</taxon>
    </lineage>
</organism>
<accession>A0AAN4ZHK3</accession>
<feature type="transmembrane region" description="Helical" evidence="1">
    <location>
        <begin position="47"/>
        <end position="69"/>
    </location>
</feature>
<dbReference type="Pfam" id="PF25273">
    <property type="entry name" value="DUF7869"/>
    <property type="match status" value="1"/>
</dbReference>
<dbReference type="EMBL" id="BTRK01000002">
    <property type="protein sequence ID" value="GMR39206.1"/>
    <property type="molecule type" value="Genomic_DNA"/>
</dbReference>
<evidence type="ECO:0000259" key="2">
    <source>
        <dbReference type="Pfam" id="PF25273"/>
    </source>
</evidence>
<gene>
    <name evidence="3" type="ORF">PMAYCL1PPCAC_09401</name>
</gene>